<dbReference type="OrthoDB" id="5835829at2759"/>
<reference evidence="7" key="2">
    <citation type="submission" date="2019-10" db="EMBL/GenBank/DDBJ databases">
        <title>A de novo genome assembly of a pear dwarfing rootstock.</title>
        <authorList>
            <person name="Wang F."/>
            <person name="Wang J."/>
            <person name="Li S."/>
            <person name="Zhang Y."/>
            <person name="Fang M."/>
            <person name="Ma L."/>
            <person name="Zhao Y."/>
            <person name="Jiang S."/>
        </authorList>
    </citation>
    <scope>NUCLEOTIDE SEQUENCE [LARGE SCALE GENOMIC DNA]</scope>
</reference>
<dbReference type="FunFam" id="3.40.50.2000:FF:000129">
    <property type="entry name" value="Glycosyltransferase"/>
    <property type="match status" value="1"/>
</dbReference>
<proteinExistence type="inferred from homology"/>
<evidence type="ECO:0000256" key="5">
    <source>
        <dbReference type="RuleBase" id="RU362057"/>
    </source>
</evidence>
<comment type="caution">
    <text evidence="6">The sequence shown here is derived from an EMBL/GenBank/DDBJ whole genome shotgun (WGS) entry which is preliminary data.</text>
</comment>
<name>A0A5N5HKG9_9ROSA</name>
<dbReference type="PANTHER" id="PTHR11926">
    <property type="entry name" value="GLUCOSYL/GLUCURONOSYL TRANSFERASES"/>
    <property type="match status" value="1"/>
</dbReference>
<dbReference type="Proteomes" id="UP000327157">
    <property type="component" value="Chromosome 16"/>
</dbReference>
<reference evidence="6 7" key="1">
    <citation type="submission" date="2019-09" db="EMBL/GenBank/DDBJ databases">
        <authorList>
            <person name="Ou C."/>
        </authorList>
    </citation>
    <scope>NUCLEOTIDE SEQUENCE [LARGE SCALE GENOMIC DNA]</scope>
    <source>
        <strain evidence="6">S2</strain>
        <tissue evidence="6">Leaf</tissue>
    </source>
</reference>
<dbReference type="Gene3D" id="3.40.50.2000">
    <property type="entry name" value="Glycogen Phosphorylase B"/>
    <property type="match status" value="2"/>
</dbReference>
<dbReference type="GO" id="GO:0031542">
    <property type="term" value="P:positive regulation of anthocyanin biosynthetic process"/>
    <property type="evidence" value="ECO:0007669"/>
    <property type="project" value="UniProtKB-ARBA"/>
</dbReference>
<evidence type="ECO:0000313" key="7">
    <source>
        <dbReference type="Proteomes" id="UP000327157"/>
    </source>
</evidence>
<dbReference type="PANTHER" id="PTHR11926:SF1560">
    <property type="entry name" value="UDP-GLYCOSYLTRANSFERASE 74E1-RELATED"/>
    <property type="match status" value="1"/>
</dbReference>
<gene>
    <name evidence="6" type="ORF">D8674_017680</name>
</gene>
<keyword evidence="3 4" id="KW-0808">Transferase</keyword>
<organism evidence="6 7">
    <name type="scientific">Pyrus ussuriensis x Pyrus communis</name>
    <dbReference type="NCBI Taxonomy" id="2448454"/>
    <lineage>
        <taxon>Eukaryota</taxon>
        <taxon>Viridiplantae</taxon>
        <taxon>Streptophyta</taxon>
        <taxon>Embryophyta</taxon>
        <taxon>Tracheophyta</taxon>
        <taxon>Spermatophyta</taxon>
        <taxon>Magnoliopsida</taxon>
        <taxon>eudicotyledons</taxon>
        <taxon>Gunneridae</taxon>
        <taxon>Pentapetalae</taxon>
        <taxon>rosids</taxon>
        <taxon>fabids</taxon>
        <taxon>Rosales</taxon>
        <taxon>Rosaceae</taxon>
        <taxon>Amygdaloideae</taxon>
        <taxon>Maleae</taxon>
        <taxon>Pyrus</taxon>
    </lineage>
</organism>
<dbReference type="EMBL" id="SMOL01000160">
    <property type="protein sequence ID" value="KAB2626020.1"/>
    <property type="molecule type" value="Genomic_DNA"/>
</dbReference>
<dbReference type="GO" id="GO:0080043">
    <property type="term" value="F:quercetin 3-O-glucosyltransferase activity"/>
    <property type="evidence" value="ECO:0007669"/>
    <property type="project" value="TreeGrafter"/>
</dbReference>
<dbReference type="Pfam" id="PF00201">
    <property type="entry name" value="UDPGT"/>
    <property type="match status" value="1"/>
</dbReference>
<dbReference type="InterPro" id="IPR002213">
    <property type="entry name" value="UDP_glucos_trans"/>
</dbReference>
<evidence type="ECO:0000313" key="6">
    <source>
        <dbReference type="EMBL" id="KAB2626020.1"/>
    </source>
</evidence>
<keyword evidence="7" id="KW-1185">Reference proteome</keyword>
<dbReference type="GO" id="GO:0033485">
    <property type="term" value="P:cyanidin 3-O-glucoside biosynthetic process"/>
    <property type="evidence" value="ECO:0007669"/>
    <property type="project" value="UniProtKB-ARBA"/>
</dbReference>
<dbReference type="CDD" id="cd03784">
    <property type="entry name" value="GT1_Gtf-like"/>
    <property type="match status" value="1"/>
</dbReference>
<evidence type="ECO:0000256" key="2">
    <source>
        <dbReference type="ARBA" id="ARBA00022676"/>
    </source>
</evidence>
<dbReference type="SUPFAM" id="SSF53756">
    <property type="entry name" value="UDP-Glycosyltransferase/glycogen phosphorylase"/>
    <property type="match status" value="1"/>
</dbReference>
<sequence>MPLMSNKSCSQHVAVLVFPFASHPSPLLLFVRMISAVAPDVKFSFFSLAKSNSSLFTKCNIKGFDNIKPYDVWDGLPESYVFSGNPLEPIDFFLKAAPGSFKKGIAEAEAEIGHKVGCLISDAFLWFACDMAEEMQIPWVPFWTSGQRPLFIHVANDVIKEKLGASGDKDQTLEFLPGFSAFLASDLPGGITTENLGSPIAVMMHKMGLKLPKATAVAINSFQDLDLEVAFELKKKFHKFLHVGPLTLTPPLPPKISEDNGCLEWLGNHKPASVAYISFGSVAALPPHELAALAEALEEGGFPFIWSFRGNEKDFPEGFLERTKQNGNGKVVPWASQTQILNNACLGVFVTHCGWNSILESITGGVPMICRPFKADQPLNMRTLEAVWKIGVGVEGGVVTKSGAMKALQLCLSSKEGKEMRERISVFKEFAEEAVKSYGRTTEDLNALVNEIICRPSKPKWLEWAEGLRSWGGFWQPAV</sequence>
<protein>
    <recommendedName>
        <fullName evidence="5">Glycosyltransferase</fullName>
        <ecNumber evidence="5">2.4.1.-</ecNumber>
    </recommendedName>
</protein>
<dbReference type="InterPro" id="IPR035595">
    <property type="entry name" value="UDP_glycos_trans_CS"/>
</dbReference>
<dbReference type="AlphaFoldDB" id="A0A5N5HKG9"/>
<dbReference type="GO" id="GO:0080044">
    <property type="term" value="F:quercetin 7-O-glucosyltransferase activity"/>
    <property type="evidence" value="ECO:0007669"/>
    <property type="project" value="TreeGrafter"/>
</dbReference>
<accession>A0A5N5HKG9</accession>
<dbReference type="EC" id="2.4.1.-" evidence="5"/>
<evidence type="ECO:0000256" key="1">
    <source>
        <dbReference type="ARBA" id="ARBA00009995"/>
    </source>
</evidence>
<dbReference type="FunFam" id="3.40.50.2000:FF:000060">
    <property type="entry name" value="Glycosyltransferase"/>
    <property type="match status" value="1"/>
</dbReference>
<comment type="similarity">
    <text evidence="1 4">Belongs to the UDP-glycosyltransferase family.</text>
</comment>
<dbReference type="GO" id="GO:0047213">
    <property type="term" value="F:anthocyanidin 3-O-glucosyltransferase activity"/>
    <property type="evidence" value="ECO:0007669"/>
    <property type="project" value="UniProtKB-ARBA"/>
</dbReference>
<evidence type="ECO:0000256" key="3">
    <source>
        <dbReference type="ARBA" id="ARBA00022679"/>
    </source>
</evidence>
<evidence type="ECO:0000256" key="4">
    <source>
        <dbReference type="RuleBase" id="RU003718"/>
    </source>
</evidence>
<keyword evidence="2 4" id="KW-0328">Glycosyltransferase</keyword>
<dbReference type="PROSITE" id="PS00375">
    <property type="entry name" value="UDPGT"/>
    <property type="match status" value="1"/>
</dbReference>
<reference evidence="6 7" key="3">
    <citation type="submission" date="2019-11" db="EMBL/GenBank/DDBJ databases">
        <title>A de novo genome assembly of a pear dwarfing rootstock.</title>
        <authorList>
            <person name="Wang F."/>
            <person name="Wang J."/>
            <person name="Li S."/>
            <person name="Zhang Y."/>
            <person name="Fang M."/>
            <person name="Ma L."/>
            <person name="Zhao Y."/>
            <person name="Jiang S."/>
        </authorList>
    </citation>
    <scope>NUCLEOTIDE SEQUENCE [LARGE SCALE GENOMIC DNA]</scope>
    <source>
        <strain evidence="6">S2</strain>
        <tissue evidence="6">Leaf</tissue>
    </source>
</reference>